<keyword evidence="2" id="KW-1185">Reference proteome</keyword>
<sequence length="53" mass="6268">MTRDGTGLRRSWVMLRRKVFHDPPTDRNRVWQTGFSEFETTGDGIWRICAVID</sequence>
<evidence type="ECO:0000313" key="1">
    <source>
        <dbReference type="EMBL" id="WUV48745.1"/>
    </source>
</evidence>
<gene>
    <name evidence="1" type="ORF">OG563_11450</name>
</gene>
<dbReference type="RefSeq" id="WP_327093548.1">
    <property type="nucleotide sequence ID" value="NZ_CP109149.1"/>
</dbReference>
<protein>
    <recommendedName>
        <fullName evidence="3">Transposase</fullName>
    </recommendedName>
</protein>
<accession>A0ABZ1Z2S3</accession>
<evidence type="ECO:0008006" key="3">
    <source>
        <dbReference type="Google" id="ProtNLM"/>
    </source>
</evidence>
<name>A0ABZ1Z2S3_9NOCA</name>
<dbReference type="Proteomes" id="UP001432062">
    <property type="component" value="Chromosome"/>
</dbReference>
<organism evidence="1 2">
    <name type="scientific">Nocardia vinacea</name>
    <dbReference type="NCBI Taxonomy" id="96468"/>
    <lineage>
        <taxon>Bacteria</taxon>
        <taxon>Bacillati</taxon>
        <taxon>Actinomycetota</taxon>
        <taxon>Actinomycetes</taxon>
        <taxon>Mycobacteriales</taxon>
        <taxon>Nocardiaceae</taxon>
        <taxon>Nocardia</taxon>
    </lineage>
</organism>
<reference evidence="1" key="1">
    <citation type="submission" date="2022-10" db="EMBL/GenBank/DDBJ databases">
        <title>The complete genomes of actinobacterial strains from the NBC collection.</title>
        <authorList>
            <person name="Joergensen T.S."/>
            <person name="Alvarez Arevalo M."/>
            <person name="Sterndorff E.B."/>
            <person name="Faurdal D."/>
            <person name="Vuksanovic O."/>
            <person name="Mourched A.-S."/>
            <person name="Charusanti P."/>
            <person name="Shaw S."/>
            <person name="Blin K."/>
            <person name="Weber T."/>
        </authorList>
    </citation>
    <scope>NUCLEOTIDE SEQUENCE</scope>
    <source>
        <strain evidence="1">NBC_01482</strain>
    </source>
</reference>
<dbReference type="EMBL" id="CP109441">
    <property type="protein sequence ID" value="WUV48745.1"/>
    <property type="molecule type" value="Genomic_DNA"/>
</dbReference>
<evidence type="ECO:0000313" key="2">
    <source>
        <dbReference type="Proteomes" id="UP001432062"/>
    </source>
</evidence>
<proteinExistence type="predicted"/>